<dbReference type="Pfam" id="PF05227">
    <property type="entry name" value="CHASE3"/>
    <property type="match status" value="1"/>
</dbReference>
<proteinExistence type="predicted"/>
<evidence type="ECO:0000313" key="4">
    <source>
        <dbReference type="EMBL" id="KPC49571.1"/>
    </source>
</evidence>
<feature type="transmembrane region" description="Helical" evidence="1">
    <location>
        <begin position="14"/>
        <end position="37"/>
    </location>
</feature>
<feature type="transmembrane region" description="Helical" evidence="1">
    <location>
        <begin position="174"/>
        <end position="198"/>
    </location>
</feature>
<evidence type="ECO:0000256" key="1">
    <source>
        <dbReference type="SAM" id="Phobius"/>
    </source>
</evidence>
<evidence type="ECO:0000313" key="5">
    <source>
        <dbReference type="Proteomes" id="UP000037939"/>
    </source>
</evidence>
<organism evidence="4 5">
    <name type="scientific">Amantichitinum ursilacus</name>
    <dbReference type="NCBI Taxonomy" id="857265"/>
    <lineage>
        <taxon>Bacteria</taxon>
        <taxon>Pseudomonadati</taxon>
        <taxon>Pseudomonadota</taxon>
        <taxon>Betaproteobacteria</taxon>
        <taxon>Neisseriales</taxon>
        <taxon>Chitinibacteraceae</taxon>
        <taxon>Amantichitinum</taxon>
    </lineage>
</organism>
<dbReference type="Pfam" id="PF13185">
    <property type="entry name" value="GAF_2"/>
    <property type="match status" value="1"/>
</dbReference>
<dbReference type="InterPro" id="IPR007891">
    <property type="entry name" value="CHASE3"/>
</dbReference>
<dbReference type="Gene3D" id="3.30.450.40">
    <property type="match status" value="1"/>
</dbReference>
<accession>A0A0N0XI01</accession>
<keyword evidence="1" id="KW-1133">Transmembrane helix</keyword>
<dbReference type="CDD" id="cd19410">
    <property type="entry name" value="HK9-like_sensor"/>
    <property type="match status" value="1"/>
</dbReference>
<reference evidence="4 5" key="1">
    <citation type="submission" date="2015-07" db="EMBL/GenBank/DDBJ databases">
        <title>Draft genome sequence of the Amantichitinum ursilacus IGB-41, a new chitin-degrading bacterium.</title>
        <authorList>
            <person name="Kirstahler P."/>
            <person name="Guenther M."/>
            <person name="Grumaz C."/>
            <person name="Rupp S."/>
            <person name="Zibek S."/>
            <person name="Sohn K."/>
        </authorList>
    </citation>
    <scope>NUCLEOTIDE SEQUENCE [LARGE SCALE GENOMIC DNA]</scope>
    <source>
        <strain evidence="4 5">IGB-41</strain>
    </source>
</reference>
<sequence length="395" mass="42808">MPNQFIDQSFRKLILMPLGVAGGAVFGLGVIIVFLYLSMLDSGKATEIAKLATHIGTQLHQAESSERGYLLTGNDEFLQPYKDNVPRLHTQMQHLQQLLAGDADQLRDAVLAEESFRTWHTRVDALIQQQAQGQDVVPIIRQGRGRQLITNIADNLEVIAERQRIRRAEGLKRAGVTLALLAGGVLIGFIALALAFAIRGRAELQRVAQLKREGEQAFARSNAVLQHQTAMAEAESRVARLFVESGDLADIGQGLLAMLCQWSGALVGAFYVAAEDGQRFARISGHGIVRQSHAVDGFDVGEGVAGESARTQQAQWLHDVPPNYMPLASQLGDMAPSCVLALPMTGSEGTNAVIELGFLQTPSNDQVMLLERLQVAIGHGIEVSLLRARAHAHAV</sequence>
<protein>
    <submittedName>
        <fullName evidence="4">CHASE3 domain protein</fullName>
    </submittedName>
</protein>
<keyword evidence="1" id="KW-0812">Transmembrane</keyword>
<dbReference type="InterPro" id="IPR029016">
    <property type="entry name" value="GAF-like_dom_sf"/>
</dbReference>
<evidence type="ECO:0000259" key="2">
    <source>
        <dbReference type="Pfam" id="PF05227"/>
    </source>
</evidence>
<name>A0A0N0XI01_9NEIS</name>
<dbReference type="STRING" id="857265.WG78_19645"/>
<keyword evidence="1" id="KW-0472">Membrane</keyword>
<comment type="caution">
    <text evidence="4">The sequence shown here is derived from an EMBL/GenBank/DDBJ whole genome shotgun (WGS) entry which is preliminary data.</text>
</comment>
<keyword evidence="5" id="KW-1185">Reference proteome</keyword>
<dbReference type="InterPro" id="IPR003018">
    <property type="entry name" value="GAF"/>
</dbReference>
<dbReference type="AlphaFoldDB" id="A0A0N0XI01"/>
<feature type="domain" description="GAF" evidence="3">
    <location>
        <begin position="247"/>
        <end position="378"/>
    </location>
</feature>
<gene>
    <name evidence="4" type="ORF">WG78_19645</name>
</gene>
<dbReference type="Proteomes" id="UP000037939">
    <property type="component" value="Unassembled WGS sequence"/>
</dbReference>
<dbReference type="SUPFAM" id="SSF55781">
    <property type="entry name" value="GAF domain-like"/>
    <property type="match status" value="1"/>
</dbReference>
<feature type="domain" description="CHASE3" evidence="2">
    <location>
        <begin position="48"/>
        <end position="169"/>
    </location>
</feature>
<evidence type="ECO:0000259" key="3">
    <source>
        <dbReference type="Pfam" id="PF13185"/>
    </source>
</evidence>
<feature type="transmembrane region" description="Helical" evidence="1">
    <location>
        <begin position="251"/>
        <end position="274"/>
    </location>
</feature>
<dbReference type="EMBL" id="LAQT01000036">
    <property type="protein sequence ID" value="KPC49571.1"/>
    <property type="molecule type" value="Genomic_DNA"/>
</dbReference>
<dbReference type="RefSeq" id="WP_161805162.1">
    <property type="nucleotide sequence ID" value="NZ_LAQT01000036.1"/>
</dbReference>